<dbReference type="PANTHER" id="PTHR12296:SF21">
    <property type="entry name" value="DENN DOMAIN-CONTAINING PROTEIN 3"/>
    <property type="match status" value="1"/>
</dbReference>
<evidence type="ECO:0000259" key="1">
    <source>
        <dbReference type="SMART" id="SM00800"/>
    </source>
</evidence>
<dbReference type="EMBL" id="CP126214">
    <property type="protein sequence ID" value="WIA15976.1"/>
    <property type="molecule type" value="Genomic_DNA"/>
</dbReference>
<dbReference type="Pfam" id="PF03456">
    <property type="entry name" value="uDENN"/>
    <property type="match status" value="1"/>
</dbReference>
<accession>A0ABY8U7K6</accession>
<name>A0ABY8U7K6_TETOB</name>
<dbReference type="Proteomes" id="UP001244341">
    <property type="component" value="Chromosome 7b"/>
</dbReference>
<sequence>MAQQGCLWEHFVVIGLTHSKPLQTVHGELGFLGSDARYKPELIDCLPHIDEFLNKSKRPPPQLPTCCLPAGADIVLHQDLAVTNVVPHTFAVVLTEGDGTKVYASCLSFYDRVPHALATKHEDLLGAVALKAICLLSHQPYLTTADKAGGMVPSTTCSSSKATAAAMCQQ</sequence>
<organism evidence="2 3">
    <name type="scientific">Tetradesmus obliquus</name>
    <name type="common">Green alga</name>
    <name type="synonym">Acutodesmus obliquus</name>
    <dbReference type="NCBI Taxonomy" id="3088"/>
    <lineage>
        <taxon>Eukaryota</taxon>
        <taxon>Viridiplantae</taxon>
        <taxon>Chlorophyta</taxon>
        <taxon>core chlorophytes</taxon>
        <taxon>Chlorophyceae</taxon>
        <taxon>CS clade</taxon>
        <taxon>Sphaeropleales</taxon>
        <taxon>Scenedesmaceae</taxon>
        <taxon>Tetradesmus</taxon>
    </lineage>
</organism>
<keyword evidence="3" id="KW-1185">Reference proteome</keyword>
<evidence type="ECO:0000313" key="3">
    <source>
        <dbReference type="Proteomes" id="UP001244341"/>
    </source>
</evidence>
<dbReference type="Gene3D" id="3.30.450.200">
    <property type="match status" value="1"/>
</dbReference>
<evidence type="ECO:0000313" key="2">
    <source>
        <dbReference type="EMBL" id="WIA15976.1"/>
    </source>
</evidence>
<protein>
    <recommendedName>
        <fullName evidence="1">uDENN domain-containing protein</fullName>
    </recommendedName>
</protein>
<dbReference type="InterPro" id="IPR005113">
    <property type="entry name" value="uDENN_dom"/>
</dbReference>
<reference evidence="2 3" key="1">
    <citation type="submission" date="2023-05" db="EMBL/GenBank/DDBJ databases">
        <title>A 100% complete, gapless, phased diploid assembly of the Scenedesmus obliquus UTEX 3031 genome.</title>
        <authorList>
            <person name="Biondi T.C."/>
            <person name="Hanschen E.R."/>
            <person name="Kwon T."/>
            <person name="Eng W."/>
            <person name="Kruse C.P.S."/>
            <person name="Koehler S.I."/>
            <person name="Kunde Y."/>
            <person name="Gleasner C.D."/>
            <person name="You Mak K.T."/>
            <person name="Polle J."/>
            <person name="Hovde B.T."/>
            <person name="Starkenburg S.R."/>
        </authorList>
    </citation>
    <scope>NUCLEOTIDE SEQUENCE [LARGE SCALE GENOMIC DNA]</scope>
    <source>
        <strain evidence="2 3">DOE0152z</strain>
    </source>
</reference>
<feature type="domain" description="uDENN" evidence="1">
    <location>
        <begin position="4"/>
        <end position="110"/>
    </location>
</feature>
<gene>
    <name evidence="2" type="ORF">OEZ85_012717</name>
</gene>
<dbReference type="SMART" id="SM00800">
    <property type="entry name" value="uDENN"/>
    <property type="match status" value="1"/>
</dbReference>
<dbReference type="PANTHER" id="PTHR12296">
    <property type="entry name" value="DENN DOMAIN-CONTAINING PROTEIN 4"/>
    <property type="match status" value="1"/>
</dbReference>
<proteinExistence type="predicted"/>
<dbReference type="InterPro" id="IPR051696">
    <property type="entry name" value="DENN_Domain_GEFs"/>
</dbReference>